<protein>
    <recommendedName>
        <fullName evidence="13">GPI transamidase subunit PIG-U</fullName>
    </recommendedName>
</protein>
<comment type="caution">
    <text evidence="11">The sequence shown here is derived from an EMBL/GenBank/DDBJ whole genome shotgun (WGS) entry which is preliminary data.</text>
</comment>
<keyword evidence="4" id="KW-0337">GPI-anchor biosynthesis</keyword>
<reference evidence="11" key="1">
    <citation type="submission" date="2022-04" db="EMBL/GenBank/DDBJ databases">
        <title>Carnegiea gigantea Genome sequencing and assembly v2.</title>
        <authorList>
            <person name="Copetti D."/>
            <person name="Sanderson M.J."/>
            <person name="Burquez A."/>
            <person name="Wojciechowski M.F."/>
        </authorList>
    </citation>
    <scope>NUCLEOTIDE SEQUENCE</scope>
    <source>
        <strain evidence="11">SGP5-SGP5p</strain>
        <tissue evidence="11">Aerial part</tissue>
    </source>
</reference>
<comment type="pathway">
    <text evidence="2">Glycolipid biosynthesis; glycosylphosphatidylinositol-anchor biosynthesis.</text>
</comment>
<comment type="similarity">
    <text evidence="3">Belongs to the PIGU family.</text>
</comment>
<dbReference type="GO" id="GO:0016255">
    <property type="term" value="P:attachment of GPI anchor to protein"/>
    <property type="evidence" value="ECO:0007669"/>
    <property type="project" value="InterPro"/>
</dbReference>
<dbReference type="Pfam" id="PF06728">
    <property type="entry name" value="PIG-U"/>
    <property type="match status" value="3"/>
</dbReference>
<organism evidence="11 12">
    <name type="scientific">Carnegiea gigantea</name>
    <dbReference type="NCBI Taxonomy" id="171969"/>
    <lineage>
        <taxon>Eukaryota</taxon>
        <taxon>Viridiplantae</taxon>
        <taxon>Streptophyta</taxon>
        <taxon>Embryophyta</taxon>
        <taxon>Tracheophyta</taxon>
        <taxon>Spermatophyta</taxon>
        <taxon>Magnoliopsida</taxon>
        <taxon>eudicotyledons</taxon>
        <taxon>Gunneridae</taxon>
        <taxon>Pentapetalae</taxon>
        <taxon>Caryophyllales</taxon>
        <taxon>Cactineae</taxon>
        <taxon>Cactaceae</taxon>
        <taxon>Cactoideae</taxon>
        <taxon>Echinocereeae</taxon>
        <taxon>Carnegiea</taxon>
    </lineage>
</organism>
<gene>
    <name evidence="11" type="ORF">Cgig2_003118</name>
</gene>
<dbReference type="Proteomes" id="UP001153076">
    <property type="component" value="Unassembled WGS sequence"/>
</dbReference>
<feature type="transmembrane region" description="Helical" evidence="10">
    <location>
        <begin position="164"/>
        <end position="186"/>
    </location>
</feature>
<sequence>MGDAEDKPKPKSSPSSTTSMRRKPERFWEWAIAAVMFRLILIYFFPNTLKHLASRPEVSTPLTSLRRLAEGYWLKEQASISAYAESMDNRTTSCADFFTAILLRATGQKLQSAYSQSLKSLGLHEILRASEVYSSGDIAALVFLWNPLTIFTCVGSSTSPIENFLVVLSIYGACTGLIPVAAVGWVLATHVSLYPVVLLIPLTLLLGYGPDAPPKKLFLQTRSTKNAKQSTGISSQHLKPNNGSASPSFSWGPVMQFLLWATAWVFYVLLLCEISVRRSGGLREMFKRYFFAEVFEFFRDFFLIVIHVNILFMILPLAIRLKHRPCFLAFAYIAICSMLKSYPSVADSALYLGLLDMNFSFILFCGYVGVNLLSPVMHNLWIWRGTGNANFYYATAIAYAALQIILVVHSVSTMLNHDRWLRKLCTKKAQDL</sequence>
<evidence type="ECO:0000313" key="11">
    <source>
        <dbReference type="EMBL" id="KAJ8427555.1"/>
    </source>
</evidence>
<name>A0A9Q1GVW7_9CARY</name>
<feature type="transmembrane region" description="Helical" evidence="10">
    <location>
        <begin position="297"/>
        <end position="319"/>
    </location>
</feature>
<comment type="subcellular location">
    <subcellularLocation>
        <location evidence="1">Endoplasmic reticulum membrane</location>
        <topology evidence="1">Multi-pass membrane protein</topology>
    </subcellularLocation>
</comment>
<feature type="transmembrane region" description="Helical" evidence="10">
    <location>
        <begin position="257"/>
        <end position="276"/>
    </location>
</feature>
<feature type="transmembrane region" description="Helical" evidence="10">
    <location>
        <begin position="27"/>
        <end position="45"/>
    </location>
</feature>
<dbReference type="PANTHER" id="PTHR13121:SF0">
    <property type="entry name" value="PHOSPHATIDYLINOSITOL GLYCAN ANCHOR BIOSYNTHESIS CLASS U PROTEIN"/>
    <property type="match status" value="1"/>
</dbReference>
<keyword evidence="8 10" id="KW-0472">Membrane</keyword>
<accession>A0A9Q1GVW7</accession>
<dbReference type="OrthoDB" id="549017at2759"/>
<dbReference type="InterPro" id="IPR009600">
    <property type="entry name" value="PIG-U"/>
</dbReference>
<dbReference type="GO" id="GO:0006506">
    <property type="term" value="P:GPI anchor biosynthetic process"/>
    <property type="evidence" value="ECO:0007669"/>
    <property type="project" value="UniProtKB-KW"/>
</dbReference>
<dbReference type="EMBL" id="JAKOGI010001132">
    <property type="protein sequence ID" value="KAJ8427555.1"/>
    <property type="molecule type" value="Genomic_DNA"/>
</dbReference>
<feature type="transmembrane region" description="Helical" evidence="10">
    <location>
        <begin position="390"/>
        <end position="415"/>
    </location>
</feature>
<dbReference type="AlphaFoldDB" id="A0A9Q1GVW7"/>
<evidence type="ECO:0000256" key="6">
    <source>
        <dbReference type="ARBA" id="ARBA00022824"/>
    </source>
</evidence>
<keyword evidence="5 10" id="KW-0812">Transmembrane</keyword>
<evidence type="ECO:0008006" key="13">
    <source>
        <dbReference type="Google" id="ProtNLM"/>
    </source>
</evidence>
<evidence type="ECO:0000256" key="10">
    <source>
        <dbReference type="SAM" id="Phobius"/>
    </source>
</evidence>
<keyword evidence="7 10" id="KW-1133">Transmembrane helix</keyword>
<dbReference type="PANTHER" id="PTHR13121">
    <property type="entry name" value="GPI TRANSAMIDASE COMPONENT PIG-U"/>
    <property type="match status" value="1"/>
</dbReference>
<proteinExistence type="inferred from homology"/>
<keyword evidence="12" id="KW-1185">Reference proteome</keyword>
<evidence type="ECO:0000256" key="3">
    <source>
        <dbReference type="ARBA" id="ARBA00010026"/>
    </source>
</evidence>
<evidence type="ECO:0000256" key="8">
    <source>
        <dbReference type="ARBA" id="ARBA00023136"/>
    </source>
</evidence>
<feature type="transmembrane region" description="Helical" evidence="10">
    <location>
        <begin position="193"/>
        <end position="210"/>
    </location>
</feature>
<evidence type="ECO:0000256" key="1">
    <source>
        <dbReference type="ARBA" id="ARBA00004477"/>
    </source>
</evidence>
<evidence type="ECO:0000313" key="12">
    <source>
        <dbReference type="Proteomes" id="UP001153076"/>
    </source>
</evidence>
<evidence type="ECO:0000256" key="5">
    <source>
        <dbReference type="ARBA" id="ARBA00022692"/>
    </source>
</evidence>
<evidence type="ECO:0000256" key="2">
    <source>
        <dbReference type="ARBA" id="ARBA00004687"/>
    </source>
</evidence>
<evidence type="ECO:0000256" key="9">
    <source>
        <dbReference type="SAM" id="MobiDB-lite"/>
    </source>
</evidence>
<dbReference type="GO" id="GO:0042765">
    <property type="term" value="C:GPI-anchor transamidase complex"/>
    <property type="evidence" value="ECO:0007669"/>
    <property type="project" value="InterPro"/>
</dbReference>
<feature type="region of interest" description="Disordered" evidence="9">
    <location>
        <begin position="1"/>
        <end position="20"/>
    </location>
</feature>
<keyword evidence="6" id="KW-0256">Endoplasmic reticulum</keyword>
<evidence type="ECO:0000256" key="7">
    <source>
        <dbReference type="ARBA" id="ARBA00022989"/>
    </source>
</evidence>
<evidence type="ECO:0000256" key="4">
    <source>
        <dbReference type="ARBA" id="ARBA00022502"/>
    </source>
</evidence>